<dbReference type="WBParaSite" id="jg2293">
    <property type="protein sequence ID" value="jg2293"/>
    <property type="gene ID" value="jg2293"/>
</dbReference>
<reference evidence="2" key="1">
    <citation type="submission" date="2022-11" db="UniProtKB">
        <authorList>
            <consortium name="WormBaseParasite"/>
        </authorList>
    </citation>
    <scope>IDENTIFICATION</scope>
</reference>
<proteinExistence type="predicted"/>
<evidence type="ECO:0000313" key="2">
    <source>
        <dbReference type="WBParaSite" id="jg2293"/>
    </source>
</evidence>
<sequence>MPNQQQLSQQQMFELQQQQQQQKYWCVRDILAVFSTHPTTSSRSNKAIPCSPTITAVHTPQQNPRRNHIKYPLFKSNSSNLTDNWRRCSYNCVFGRKTSAKIKEVGPFEHINVIRMFGVAYLGQQISARTKGGLKMMKKKAAKWRRFLENLHSNMRWNGIYG</sequence>
<keyword evidence="1" id="KW-1185">Reference proteome</keyword>
<name>A0A915DRM3_9BILA</name>
<evidence type="ECO:0000313" key="1">
    <source>
        <dbReference type="Proteomes" id="UP000887574"/>
    </source>
</evidence>
<accession>A0A915DRM3</accession>
<organism evidence="1 2">
    <name type="scientific">Ditylenchus dipsaci</name>
    <dbReference type="NCBI Taxonomy" id="166011"/>
    <lineage>
        <taxon>Eukaryota</taxon>
        <taxon>Metazoa</taxon>
        <taxon>Ecdysozoa</taxon>
        <taxon>Nematoda</taxon>
        <taxon>Chromadorea</taxon>
        <taxon>Rhabditida</taxon>
        <taxon>Tylenchina</taxon>
        <taxon>Tylenchomorpha</taxon>
        <taxon>Sphaerularioidea</taxon>
        <taxon>Anguinidae</taxon>
        <taxon>Anguininae</taxon>
        <taxon>Ditylenchus</taxon>
    </lineage>
</organism>
<dbReference type="Proteomes" id="UP000887574">
    <property type="component" value="Unplaced"/>
</dbReference>
<dbReference type="AlphaFoldDB" id="A0A915DRM3"/>
<protein>
    <submittedName>
        <fullName evidence="2">Uncharacterized protein</fullName>
    </submittedName>
</protein>